<dbReference type="OrthoDB" id="7493297at2759"/>
<comment type="caution">
    <text evidence="2">The sequence shown here is derived from an EMBL/GenBank/DDBJ whole genome shotgun (WGS) entry which is preliminary data.</text>
</comment>
<reference evidence="2 3" key="1">
    <citation type="submission" date="2016-02" db="EMBL/GenBank/DDBJ databases">
        <title>Band-tailed pigeon sequencing and assembly.</title>
        <authorList>
            <person name="Soares A.E."/>
            <person name="Novak B.J."/>
            <person name="Rice E.S."/>
            <person name="O'Connell B."/>
            <person name="Chang D."/>
            <person name="Weber S."/>
            <person name="Shapiro B."/>
        </authorList>
    </citation>
    <scope>NUCLEOTIDE SEQUENCE [LARGE SCALE GENOMIC DNA]</scope>
    <source>
        <strain evidence="2">BTP2013</strain>
        <tissue evidence="2">Blood</tissue>
    </source>
</reference>
<evidence type="ECO:0000313" key="3">
    <source>
        <dbReference type="Proteomes" id="UP000190648"/>
    </source>
</evidence>
<dbReference type="Proteomes" id="UP000190648">
    <property type="component" value="Unassembled WGS sequence"/>
</dbReference>
<protein>
    <submittedName>
        <fullName evidence="2">Uncharacterized protein</fullName>
    </submittedName>
</protein>
<evidence type="ECO:0000313" key="2">
    <source>
        <dbReference type="EMBL" id="OPJ89914.1"/>
    </source>
</evidence>
<sequence length="96" mass="10725">MELGCWVFIIVFVPMVDLSEGLCFTTSSRSTRAEAPALNATELCRKYAPANFSRYYYPYRTQSSFLCVTNCTLNVPGSIDCNSGFCRVTLEGPRCL</sequence>
<keyword evidence="1" id="KW-0732">Signal</keyword>
<gene>
    <name evidence="2" type="ORF">AV530_008861</name>
</gene>
<feature type="signal peptide" evidence="1">
    <location>
        <begin position="1"/>
        <end position="21"/>
    </location>
</feature>
<organism evidence="2 3">
    <name type="scientific">Patagioenas fasciata monilis</name>
    <dbReference type="NCBI Taxonomy" id="372326"/>
    <lineage>
        <taxon>Eukaryota</taxon>
        <taxon>Metazoa</taxon>
        <taxon>Chordata</taxon>
        <taxon>Craniata</taxon>
        <taxon>Vertebrata</taxon>
        <taxon>Euteleostomi</taxon>
        <taxon>Archelosauria</taxon>
        <taxon>Archosauria</taxon>
        <taxon>Dinosauria</taxon>
        <taxon>Saurischia</taxon>
        <taxon>Theropoda</taxon>
        <taxon>Coelurosauria</taxon>
        <taxon>Aves</taxon>
        <taxon>Neognathae</taxon>
        <taxon>Neoaves</taxon>
        <taxon>Columbimorphae</taxon>
        <taxon>Columbiformes</taxon>
        <taxon>Columbidae</taxon>
        <taxon>Patagioenas</taxon>
    </lineage>
</organism>
<dbReference type="AlphaFoldDB" id="A0A1V4KZD0"/>
<feature type="chain" id="PRO_5012392540" evidence="1">
    <location>
        <begin position="22"/>
        <end position="96"/>
    </location>
</feature>
<accession>A0A1V4KZD0</accession>
<name>A0A1V4KZD0_PATFA</name>
<evidence type="ECO:0000256" key="1">
    <source>
        <dbReference type="SAM" id="SignalP"/>
    </source>
</evidence>
<keyword evidence="3" id="KW-1185">Reference proteome</keyword>
<proteinExistence type="predicted"/>
<dbReference type="EMBL" id="LSYS01001031">
    <property type="protein sequence ID" value="OPJ89914.1"/>
    <property type="molecule type" value="Genomic_DNA"/>
</dbReference>